<keyword evidence="1" id="KW-0812">Transmembrane</keyword>
<sequence length="255" mass="28686">MLTAFLVQTTAMSRQAHGTRCSDRIGKVSTRESGCFDCVITDCRAMATPCSRRVPVGGLGVPYGTAHVCFGVMVPSLSMTSDGLLHSGRPLAIKSHLKTIVRKPSPPSVIAKHEFYLQSVEIFASSCSCFSFLLSSFFLLGWSWFGRFVLFCFLSFFFSPRISSRVFFICVQSTAPLLFFSFPLSSSSSGPSRRFFFLACKSLASLRLRYLNRNGISCANQALPLSVDRMRSCRYDQRLRRLKLKVYSTEYDRRR</sequence>
<dbReference type="RefSeq" id="XP_040684197.1">
    <property type="nucleotide sequence ID" value="XM_040839195.1"/>
</dbReference>
<dbReference type="GeneID" id="63755043"/>
<proteinExistence type="predicted"/>
<reference evidence="3" key="1">
    <citation type="journal article" date="2017" name="Genome Biol.">
        <title>Comparative genomics reveals high biological diversity and specific adaptations in the industrially and medically important fungal genus Aspergillus.</title>
        <authorList>
            <person name="de Vries R.P."/>
            <person name="Riley R."/>
            <person name="Wiebenga A."/>
            <person name="Aguilar-Osorio G."/>
            <person name="Amillis S."/>
            <person name="Uchima C.A."/>
            <person name="Anderluh G."/>
            <person name="Asadollahi M."/>
            <person name="Askin M."/>
            <person name="Barry K."/>
            <person name="Battaglia E."/>
            <person name="Bayram O."/>
            <person name="Benocci T."/>
            <person name="Braus-Stromeyer S.A."/>
            <person name="Caldana C."/>
            <person name="Canovas D."/>
            <person name="Cerqueira G.C."/>
            <person name="Chen F."/>
            <person name="Chen W."/>
            <person name="Choi C."/>
            <person name="Clum A."/>
            <person name="Dos Santos R.A."/>
            <person name="Damasio A.R."/>
            <person name="Diallinas G."/>
            <person name="Emri T."/>
            <person name="Fekete E."/>
            <person name="Flipphi M."/>
            <person name="Freyberg S."/>
            <person name="Gallo A."/>
            <person name="Gournas C."/>
            <person name="Habgood R."/>
            <person name="Hainaut M."/>
            <person name="Harispe M.L."/>
            <person name="Henrissat B."/>
            <person name="Hilden K.S."/>
            <person name="Hope R."/>
            <person name="Hossain A."/>
            <person name="Karabika E."/>
            <person name="Karaffa L."/>
            <person name="Karanyi Z."/>
            <person name="Krasevec N."/>
            <person name="Kuo A."/>
            <person name="Kusch H."/>
            <person name="LaButti K."/>
            <person name="Lagendijk E.L."/>
            <person name="Lapidus A."/>
            <person name="Levasseur A."/>
            <person name="Lindquist E."/>
            <person name="Lipzen A."/>
            <person name="Logrieco A.F."/>
            <person name="MacCabe A."/>
            <person name="Maekelae M.R."/>
            <person name="Malavazi I."/>
            <person name="Melin P."/>
            <person name="Meyer V."/>
            <person name="Mielnichuk N."/>
            <person name="Miskei M."/>
            <person name="Molnar A.P."/>
            <person name="Mule G."/>
            <person name="Ngan C.Y."/>
            <person name="Orejas M."/>
            <person name="Orosz E."/>
            <person name="Ouedraogo J.P."/>
            <person name="Overkamp K.M."/>
            <person name="Park H.-S."/>
            <person name="Perrone G."/>
            <person name="Piumi F."/>
            <person name="Punt P.J."/>
            <person name="Ram A.F."/>
            <person name="Ramon A."/>
            <person name="Rauscher S."/>
            <person name="Record E."/>
            <person name="Riano-Pachon D.M."/>
            <person name="Robert V."/>
            <person name="Roehrig J."/>
            <person name="Ruller R."/>
            <person name="Salamov A."/>
            <person name="Salih N.S."/>
            <person name="Samson R.A."/>
            <person name="Sandor E."/>
            <person name="Sanguinetti M."/>
            <person name="Schuetze T."/>
            <person name="Sepcic K."/>
            <person name="Shelest E."/>
            <person name="Sherlock G."/>
            <person name="Sophianopoulou V."/>
            <person name="Squina F.M."/>
            <person name="Sun H."/>
            <person name="Susca A."/>
            <person name="Todd R.B."/>
            <person name="Tsang A."/>
            <person name="Unkles S.E."/>
            <person name="van de Wiele N."/>
            <person name="van Rossen-Uffink D."/>
            <person name="Oliveira J.V."/>
            <person name="Vesth T.C."/>
            <person name="Visser J."/>
            <person name="Yu J.-H."/>
            <person name="Zhou M."/>
            <person name="Andersen M.R."/>
            <person name="Archer D.B."/>
            <person name="Baker S.E."/>
            <person name="Benoit I."/>
            <person name="Brakhage A.A."/>
            <person name="Braus G.H."/>
            <person name="Fischer R."/>
            <person name="Frisvad J.C."/>
            <person name="Goldman G.H."/>
            <person name="Houbraken J."/>
            <person name="Oakley B."/>
            <person name="Pocsi I."/>
            <person name="Scazzocchio C."/>
            <person name="Seiboth B."/>
            <person name="vanKuyk P.A."/>
            <person name="Wortman J."/>
            <person name="Dyer P.S."/>
            <person name="Grigoriev I.V."/>
        </authorList>
    </citation>
    <scope>NUCLEOTIDE SEQUENCE [LARGE SCALE GENOMIC DNA]</scope>
    <source>
        <strain evidence="3">DTO 134E9</strain>
    </source>
</reference>
<dbReference type="EMBL" id="KV878217">
    <property type="protein sequence ID" value="OJJ30520.1"/>
    <property type="molecule type" value="Genomic_DNA"/>
</dbReference>
<dbReference type="Proteomes" id="UP000184383">
    <property type="component" value="Unassembled WGS sequence"/>
</dbReference>
<dbReference type="AlphaFoldDB" id="A0A1L9R6I0"/>
<keyword evidence="3" id="KW-1185">Reference proteome</keyword>
<protein>
    <submittedName>
        <fullName evidence="2">Uncharacterized protein</fullName>
    </submittedName>
</protein>
<organism evidence="2 3">
    <name type="scientific">Aspergillus wentii DTO 134E9</name>
    <dbReference type="NCBI Taxonomy" id="1073089"/>
    <lineage>
        <taxon>Eukaryota</taxon>
        <taxon>Fungi</taxon>
        <taxon>Dikarya</taxon>
        <taxon>Ascomycota</taxon>
        <taxon>Pezizomycotina</taxon>
        <taxon>Eurotiomycetes</taxon>
        <taxon>Eurotiomycetidae</taxon>
        <taxon>Eurotiales</taxon>
        <taxon>Aspergillaceae</taxon>
        <taxon>Aspergillus</taxon>
        <taxon>Aspergillus subgen. Cremei</taxon>
    </lineage>
</organism>
<evidence type="ECO:0000313" key="2">
    <source>
        <dbReference type="EMBL" id="OJJ30520.1"/>
    </source>
</evidence>
<gene>
    <name evidence="2" type="ORF">ASPWEDRAFT_716852</name>
</gene>
<keyword evidence="1" id="KW-0472">Membrane</keyword>
<keyword evidence="1" id="KW-1133">Transmembrane helix</keyword>
<dbReference type="VEuPathDB" id="FungiDB:ASPWEDRAFT_716852"/>
<name>A0A1L9R6I0_ASPWE</name>
<accession>A0A1L9R6I0</accession>
<evidence type="ECO:0000256" key="1">
    <source>
        <dbReference type="SAM" id="Phobius"/>
    </source>
</evidence>
<feature type="transmembrane region" description="Helical" evidence="1">
    <location>
        <begin position="132"/>
        <end position="154"/>
    </location>
</feature>
<feature type="transmembrane region" description="Helical" evidence="1">
    <location>
        <begin position="166"/>
        <end position="184"/>
    </location>
</feature>
<evidence type="ECO:0000313" key="3">
    <source>
        <dbReference type="Proteomes" id="UP000184383"/>
    </source>
</evidence>